<evidence type="ECO:0000313" key="1">
    <source>
        <dbReference type="EMBL" id="KLJ11308.1"/>
    </source>
</evidence>
<gene>
    <name evidence="1" type="ORF">EMPG_13421</name>
</gene>
<dbReference type="Proteomes" id="UP000053573">
    <property type="component" value="Unassembled WGS sequence"/>
</dbReference>
<sequence length="108" mass="12075">MPCSRLTKNGSIVTSMISPDISGRNISSLLKGAIWPLWNSVARQRTTTTLRPTNQDQKQTLLLVDVLFADSIVLLSETRRVPRSMKGLLMGGKTLYSERKSKVIFLLK</sequence>
<proteinExistence type="predicted"/>
<dbReference type="EMBL" id="LDEV01001625">
    <property type="protein sequence ID" value="KLJ11308.1"/>
    <property type="molecule type" value="Genomic_DNA"/>
</dbReference>
<reference evidence="2" key="1">
    <citation type="journal article" date="2015" name="PLoS Genet.">
        <title>The dynamic genome and transcriptome of the human fungal pathogen Blastomyces and close relative Emmonsia.</title>
        <authorList>
            <person name="Munoz J.F."/>
            <person name="Gauthier G.M."/>
            <person name="Desjardins C.A."/>
            <person name="Gallo J.E."/>
            <person name="Holder J."/>
            <person name="Sullivan T.D."/>
            <person name="Marty A.J."/>
            <person name="Carmen J.C."/>
            <person name="Chen Z."/>
            <person name="Ding L."/>
            <person name="Gujja S."/>
            <person name="Magrini V."/>
            <person name="Misas E."/>
            <person name="Mitreva M."/>
            <person name="Priest M."/>
            <person name="Saif S."/>
            <person name="Whiston E.A."/>
            <person name="Young S."/>
            <person name="Zeng Q."/>
            <person name="Goldman W.E."/>
            <person name="Mardis E.R."/>
            <person name="Taylor J.W."/>
            <person name="McEwen J.G."/>
            <person name="Clay O.K."/>
            <person name="Klein B.S."/>
            <person name="Cuomo C.A."/>
        </authorList>
    </citation>
    <scope>NUCLEOTIDE SEQUENCE [LARGE SCALE GENOMIC DNA]</scope>
    <source>
        <strain evidence="2">UAMH 139</strain>
    </source>
</reference>
<keyword evidence="2" id="KW-1185">Reference proteome</keyword>
<comment type="caution">
    <text evidence="1">The sequence shown here is derived from an EMBL/GenBank/DDBJ whole genome shotgun (WGS) entry which is preliminary data.</text>
</comment>
<organism evidence="1 2">
    <name type="scientific">Blastomyces silverae</name>
    <dbReference type="NCBI Taxonomy" id="2060906"/>
    <lineage>
        <taxon>Eukaryota</taxon>
        <taxon>Fungi</taxon>
        <taxon>Dikarya</taxon>
        <taxon>Ascomycota</taxon>
        <taxon>Pezizomycotina</taxon>
        <taxon>Eurotiomycetes</taxon>
        <taxon>Eurotiomycetidae</taxon>
        <taxon>Onygenales</taxon>
        <taxon>Ajellomycetaceae</taxon>
        <taxon>Blastomyces</taxon>
    </lineage>
</organism>
<accession>A0A0H1BJP7</accession>
<evidence type="ECO:0000313" key="2">
    <source>
        <dbReference type="Proteomes" id="UP000053573"/>
    </source>
</evidence>
<protein>
    <submittedName>
        <fullName evidence="1">Uncharacterized protein</fullName>
    </submittedName>
</protein>
<dbReference type="AlphaFoldDB" id="A0A0H1BJP7"/>
<name>A0A0H1BJP7_9EURO</name>